<feature type="domain" description="Thymidylate synthase/dCMP hydroxymethylase" evidence="3">
    <location>
        <begin position="61"/>
        <end position="219"/>
    </location>
</feature>
<reference evidence="4 5" key="1">
    <citation type="submission" date="2023-05" db="EMBL/GenBank/DDBJ databases">
        <authorList>
            <person name="Zhang X."/>
        </authorList>
    </citation>
    <scope>NUCLEOTIDE SEQUENCE [LARGE SCALE GENOMIC DNA]</scope>
    <source>
        <strain evidence="4 5">DM2B3-1</strain>
    </source>
</reference>
<dbReference type="Gene3D" id="3.30.572.10">
    <property type="entry name" value="Thymidylate synthase/dCMP hydroxymethylase domain"/>
    <property type="match status" value="1"/>
</dbReference>
<dbReference type="PANTHER" id="PTHR11548">
    <property type="entry name" value="THYMIDYLATE SYNTHASE 1"/>
    <property type="match status" value="1"/>
</dbReference>
<proteinExistence type="predicted"/>
<dbReference type="InterPro" id="IPR036926">
    <property type="entry name" value="Thymidate_synth/dCMP_Mease_sf"/>
</dbReference>
<dbReference type="GO" id="GO:0004799">
    <property type="term" value="F:thymidylate synthase activity"/>
    <property type="evidence" value="ECO:0007669"/>
    <property type="project" value="UniProtKB-EC"/>
</dbReference>
<evidence type="ECO:0000259" key="3">
    <source>
        <dbReference type="Pfam" id="PF00303"/>
    </source>
</evidence>
<dbReference type="Proteomes" id="UP001228581">
    <property type="component" value="Unassembled WGS sequence"/>
</dbReference>
<evidence type="ECO:0000313" key="4">
    <source>
        <dbReference type="EMBL" id="MDJ1497631.1"/>
    </source>
</evidence>
<dbReference type="InterPro" id="IPR045097">
    <property type="entry name" value="Thymidate_synth/dCMP_Mease"/>
</dbReference>
<evidence type="ECO:0000256" key="1">
    <source>
        <dbReference type="ARBA" id="ARBA00022603"/>
    </source>
</evidence>
<protein>
    <submittedName>
        <fullName evidence="4">Thymidylate synthase</fullName>
        <ecNumber evidence="4">2.1.1.45</ecNumber>
    </submittedName>
</protein>
<gene>
    <name evidence="4" type="ORF">QNI19_32125</name>
</gene>
<name>A0ABT7CVU4_9BACT</name>
<dbReference type="Pfam" id="PF00303">
    <property type="entry name" value="Thymidylat_synt"/>
    <property type="match status" value="1"/>
</dbReference>
<keyword evidence="5" id="KW-1185">Reference proteome</keyword>
<accession>A0ABT7CVU4</accession>
<keyword evidence="1 4" id="KW-0489">Methyltransferase</keyword>
<evidence type="ECO:0000313" key="5">
    <source>
        <dbReference type="Proteomes" id="UP001228581"/>
    </source>
</evidence>
<dbReference type="GO" id="GO:0032259">
    <property type="term" value="P:methylation"/>
    <property type="evidence" value="ECO:0007669"/>
    <property type="project" value="UniProtKB-KW"/>
</dbReference>
<dbReference type="EC" id="2.1.1.45" evidence="4"/>
<comment type="caution">
    <text evidence="4">The sequence shown here is derived from an EMBL/GenBank/DDBJ whole genome shotgun (WGS) entry which is preliminary data.</text>
</comment>
<dbReference type="PANTHER" id="PTHR11548:SF9">
    <property type="entry name" value="THYMIDYLATE SYNTHASE"/>
    <property type="match status" value="1"/>
</dbReference>
<organism evidence="4 5">
    <name type="scientific">Xanthocytophaga flava</name>
    <dbReference type="NCBI Taxonomy" id="3048013"/>
    <lineage>
        <taxon>Bacteria</taxon>
        <taxon>Pseudomonadati</taxon>
        <taxon>Bacteroidota</taxon>
        <taxon>Cytophagia</taxon>
        <taxon>Cytophagales</taxon>
        <taxon>Rhodocytophagaceae</taxon>
        <taxon>Xanthocytophaga</taxon>
    </lineage>
</organism>
<dbReference type="SUPFAM" id="SSF55831">
    <property type="entry name" value="Thymidylate synthase/dCMP hydroxymethylase"/>
    <property type="match status" value="1"/>
</dbReference>
<dbReference type="EMBL" id="JASJOT010000034">
    <property type="protein sequence ID" value="MDJ1497631.1"/>
    <property type="molecule type" value="Genomic_DNA"/>
</dbReference>
<keyword evidence="2 4" id="KW-0808">Transferase</keyword>
<evidence type="ECO:0000256" key="2">
    <source>
        <dbReference type="ARBA" id="ARBA00022679"/>
    </source>
</evidence>
<dbReference type="InterPro" id="IPR023451">
    <property type="entry name" value="Thymidate_synth/dCMP_Mease_dom"/>
</dbReference>
<dbReference type="RefSeq" id="WP_314003354.1">
    <property type="nucleotide sequence ID" value="NZ_JASJOT010000034.1"/>
</dbReference>
<sequence length="325" mass="37693">MYISEATLDDLLYKVFTELLKLPFNVSPSRGSTSEILGAVLHLSNPRARLSRDEEKGTVFSALGELFWYLSRSNAVDFITYYIKRYVKEAEGNIIYGAYGPRLFNSLDHIDQIQNVISLLRDKPFTRRAVIQILEPKDLIDNHKEIPCTGSLQFFLRDNKLHMVTTMRSNDAYMGLPHDIFAFTMIQEIIARSLDVDLGEYRHFVASLHMYESNKVKAQAYLDAGFQSLLHPMPEMPSGDPWPAIRSMIKIEEKIREQDQGSDELDNYELNPYWTDFAYLFKSFSVLKKDTFTDEDKHTLESIKRAFSSITYRTYISKKIAEKLY</sequence>
<dbReference type="CDD" id="cd00351">
    <property type="entry name" value="TS_Pyrimidine_HMase"/>
    <property type="match status" value="1"/>
</dbReference>